<feature type="compositionally biased region" description="Basic and acidic residues" evidence="1">
    <location>
        <begin position="209"/>
        <end position="231"/>
    </location>
</feature>
<feature type="compositionally biased region" description="Polar residues" evidence="1">
    <location>
        <begin position="548"/>
        <end position="570"/>
    </location>
</feature>
<feature type="region of interest" description="Disordered" evidence="1">
    <location>
        <begin position="650"/>
        <end position="742"/>
    </location>
</feature>
<protein>
    <recommendedName>
        <fullName evidence="4">Junctional protein associated with coronary artery disease</fullName>
    </recommendedName>
</protein>
<feature type="compositionally biased region" description="Low complexity" evidence="1">
    <location>
        <begin position="1265"/>
        <end position="1283"/>
    </location>
</feature>
<feature type="region of interest" description="Disordered" evidence="1">
    <location>
        <begin position="190"/>
        <end position="236"/>
    </location>
</feature>
<feature type="compositionally biased region" description="Basic and acidic residues" evidence="1">
    <location>
        <begin position="572"/>
        <end position="584"/>
    </location>
</feature>
<feature type="compositionally biased region" description="Basic and acidic residues" evidence="1">
    <location>
        <begin position="1050"/>
        <end position="1067"/>
    </location>
</feature>
<dbReference type="EMBL" id="JAFDVH010000002">
    <property type="protein sequence ID" value="KAG7487469.1"/>
    <property type="molecule type" value="Genomic_DNA"/>
</dbReference>
<feature type="region of interest" description="Disordered" evidence="1">
    <location>
        <begin position="484"/>
        <end position="586"/>
    </location>
</feature>
<evidence type="ECO:0000256" key="1">
    <source>
        <dbReference type="SAM" id="MobiDB-lite"/>
    </source>
</evidence>
<proteinExistence type="predicted"/>
<feature type="compositionally biased region" description="Acidic residues" evidence="1">
    <location>
        <begin position="1344"/>
        <end position="1365"/>
    </location>
</feature>
<feature type="compositionally biased region" description="Low complexity" evidence="1">
    <location>
        <begin position="1038"/>
        <end position="1049"/>
    </location>
</feature>
<feature type="compositionally biased region" description="Basic and acidic residues" evidence="1">
    <location>
        <begin position="1002"/>
        <end position="1021"/>
    </location>
</feature>
<dbReference type="GO" id="GO:1903589">
    <property type="term" value="P:positive regulation of blood vessel endothelial cell proliferation involved in sprouting angiogenesis"/>
    <property type="evidence" value="ECO:0007669"/>
    <property type="project" value="TreeGrafter"/>
</dbReference>
<feature type="region of interest" description="Disordered" evidence="1">
    <location>
        <begin position="1"/>
        <end position="51"/>
    </location>
</feature>
<evidence type="ECO:0000313" key="3">
    <source>
        <dbReference type="Proteomes" id="UP001046870"/>
    </source>
</evidence>
<evidence type="ECO:0008006" key="4">
    <source>
        <dbReference type="Google" id="ProtNLM"/>
    </source>
</evidence>
<feature type="compositionally biased region" description="Polar residues" evidence="1">
    <location>
        <begin position="1070"/>
        <end position="1082"/>
    </location>
</feature>
<feature type="compositionally biased region" description="Polar residues" evidence="1">
    <location>
        <begin position="528"/>
        <end position="539"/>
    </location>
</feature>
<accession>A0A9D3QH62</accession>
<sequence length="1430" mass="156286">MYSVEDLLISHGYKAPRNAPSSRELQQQHQRHADRRRDAAEGRASGHGTANGYETDVGAYVCARQAAVAAAGKGYSSDGECRERAQRRKPGGSNHGDAQPLGDPLTRDSGFYDGARGMYTQPRGERDVSYWRRRGQDFSVLLDYADCREPRGSSFVRPPDGVRRAQERQYWDEREKGYWRAAGDRRCQSLGPEGWRPTASLGRQLSDCEGERRGQEQRHIGVPEGPVDPRTKGKSLSLPRVLSPESLQYVDVSAVGQSAFAGQRINGSLPHGPPGRYHSEGCGRGWWGENGWPAAPGGHSAPLPKPRFSRPLKPPSYEAHQQTWGSSEMLAGDHGLQPKDRSPYAPRQDYFAHEPAGSGVEPPVYIPPPSYERPLLQRAPQKNYADVSDYRLKGVPFQQVPRSVESGKWFFRPTGCTWAEHQRDRRVPCRRPSRPGLSPDGQGWVQYLPFDDPRVRHISGGALTDADKIRHISQEFPDAKVLEQSTDDSAFPPAEGPCVNTEPSKRSLNEPDDGNRGYSGLHKDSDGSVASDQSGNVPQLQKDLAHTVLQTTPSGQSPNSGRGLSETVTQVKKIEPGVDGDGKKSSKRRLNETIFCLVSVPLHLQPNGDSFDQNNNEKLAGAEETSAGSNANLPNQQTLNTSLTDLELETLTRDATNGRHPKKATPTTVREELQPLRLNDQQELHSPGAWPGDQYRDRETQTSRPEGTKGTPQGLPDPQALEQGRSTSNATPDSGAGADCSTYGYPIKGQKKLHPSSNSAFSRTAIFSSQLKKSAAQPPPSGKPEEPAYLSARRSESRPPPGNAPEAFGQFLLKPVSRRPWDAIEELESFNKELQAQIGKRSSVDQCIEDLDKAYLDILELSAAGGNDESHKTQDSDYKKESRHRAEEPIKKPDKAQRAFEGWAVGADPDRGEVKSAFSRPPGRTASLGKQPNEPIFRDYSLQSEIPQASAGDYGASKTDIPVLKESLLRDVGLTVYTETPGGTRHPMQDASTLTSPPNYEDVCHSLHLSRERAAPDEHKSGNVGTASHSSFRTFGLSSASRQEASSSRADTERKVRKENLVSRLEETNTDAPASKTQNSRFWSRGVHSVASADEGTNRSAFDEDDEPDHFDWRKQLSLAEKDLEALLISEKANSLPPEDLSNLYEVKCAEGIPEKESIEERAARILGIEVPPESLAVGDQKAGSDGATDPDEATESDPGRTEEPPESSAKGEISQVQSRYEEVSVESIDPNGPEQEAEEEVMESGGDGGLSAVTEGNDAEQQVEQDPVQPEVLPDEPLLPVPTTANEQSLSGDENGHNDPQAAEAPRDEAAASPCQVEVEHLVQVVEAEPESHTIRFSAQSFDSEEEVEGEGEGEVGRDAEDEVTPARQPSPTHTLSLASQPPPRNATVAKREITLPPDFSDSSLEADLLDEEVPPFSDSYDPSRVERV</sequence>
<feature type="region of interest" description="Disordered" evidence="1">
    <location>
        <begin position="979"/>
        <end position="1085"/>
    </location>
</feature>
<feature type="region of interest" description="Disordered" evidence="1">
    <location>
        <begin position="1164"/>
        <end position="1430"/>
    </location>
</feature>
<feature type="compositionally biased region" description="Polar residues" evidence="1">
    <location>
        <begin position="1284"/>
        <end position="1293"/>
    </location>
</feature>
<keyword evidence="3" id="KW-1185">Reference proteome</keyword>
<feature type="compositionally biased region" description="Polar residues" evidence="1">
    <location>
        <begin position="1023"/>
        <end position="1037"/>
    </location>
</feature>
<feature type="compositionally biased region" description="Polar residues" evidence="1">
    <location>
        <begin position="1369"/>
        <end position="1381"/>
    </location>
</feature>
<dbReference type="OrthoDB" id="8669630at2759"/>
<dbReference type="GO" id="GO:0005912">
    <property type="term" value="C:adherens junction"/>
    <property type="evidence" value="ECO:0007669"/>
    <property type="project" value="TreeGrafter"/>
</dbReference>
<dbReference type="GO" id="GO:0032587">
    <property type="term" value="C:ruffle membrane"/>
    <property type="evidence" value="ECO:0007669"/>
    <property type="project" value="TreeGrafter"/>
</dbReference>
<name>A0A9D3QH62_MEGAT</name>
<feature type="compositionally biased region" description="Basic and acidic residues" evidence="1">
    <location>
        <begin position="868"/>
        <end position="898"/>
    </location>
</feature>
<feature type="region of interest" description="Disordered" evidence="1">
    <location>
        <begin position="425"/>
        <end position="444"/>
    </location>
</feature>
<feature type="region of interest" description="Disordered" evidence="1">
    <location>
        <begin position="862"/>
        <end position="956"/>
    </location>
</feature>
<reference evidence="2" key="1">
    <citation type="submission" date="2021-01" db="EMBL/GenBank/DDBJ databases">
        <authorList>
            <person name="Zahm M."/>
            <person name="Roques C."/>
            <person name="Cabau C."/>
            <person name="Klopp C."/>
            <person name="Donnadieu C."/>
            <person name="Jouanno E."/>
            <person name="Lampietro C."/>
            <person name="Louis A."/>
            <person name="Herpin A."/>
            <person name="Echchiki A."/>
            <person name="Berthelot C."/>
            <person name="Parey E."/>
            <person name="Roest-Crollius H."/>
            <person name="Braasch I."/>
            <person name="Postlethwait J."/>
            <person name="Bobe J."/>
            <person name="Montfort J."/>
            <person name="Bouchez O."/>
            <person name="Begum T."/>
            <person name="Mejri S."/>
            <person name="Adams A."/>
            <person name="Chen W.-J."/>
            <person name="Guiguen Y."/>
        </authorList>
    </citation>
    <scope>NUCLEOTIDE SEQUENCE</scope>
    <source>
        <strain evidence="2">YG-15Mar2019-1</strain>
        <tissue evidence="2">Brain</tissue>
    </source>
</reference>
<feature type="region of interest" description="Disordered" evidence="1">
    <location>
        <begin position="73"/>
        <end position="120"/>
    </location>
</feature>
<feature type="compositionally biased region" description="Basic and acidic residues" evidence="1">
    <location>
        <begin position="503"/>
        <end position="526"/>
    </location>
</feature>
<feature type="region of interest" description="Disordered" evidence="1">
    <location>
        <begin position="770"/>
        <end position="811"/>
    </location>
</feature>
<dbReference type="PANTHER" id="PTHR34757">
    <property type="entry name" value="JUNCTIONAL PROTEIN ASSOCIATED WITH CORONARY ARTERY DISEASE"/>
    <property type="match status" value="1"/>
</dbReference>
<dbReference type="Pfam" id="PF15351">
    <property type="entry name" value="JCAD"/>
    <property type="match status" value="2"/>
</dbReference>
<gene>
    <name evidence="2" type="ORF">MATL_G00023830</name>
</gene>
<evidence type="ECO:0000313" key="2">
    <source>
        <dbReference type="EMBL" id="KAG7487469.1"/>
    </source>
</evidence>
<organism evidence="2 3">
    <name type="scientific">Megalops atlanticus</name>
    <name type="common">Tarpon</name>
    <name type="synonym">Clupea gigantea</name>
    <dbReference type="NCBI Taxonomy" id="7932"/>
    <lineage>
        <taxon>Eukaryota</taxon>
        <taxon>Metazoa</taxon>
        <taxon>Chordata</taxon>
        <taxon>Craniata</taxon>
        <taxon>Vertebrata</taxon>
        <taxon>Euteleostomi</taxon>
        <taxon>Actinopterygii</taxon>
        <taxon>Neopterygii</taxon>
        <taxon>Teleostei</taxon>
        <taxon>Elopiformes</taxon>
        <taxon>Megalopidae</taxon>
        <taxon>Megalops</taxon>
    </lineage>
</organism>
<dbReference type="Proteomes" id="UP001046870">
    <property type="component" value="Chromosome 2"/>
</dbReference>
<comment type="caution">
    <text evidence="2">The sequence shown here is derived from an EMBL/GenBank/DDBJ whole genome shotgun (WGS) entry which is preliminary data.</text>
</comment>
<dbReference type="InterPro" id="IPR028221">
    <property type="entry name" value="JCAD"/>
</dbReference>
<dbReference type="PANTHER" id="PTHR34757:SF1">
    <property type="entry name" value="JUNCTIONAL CADHERIN 5-ASSOCIATED PROTEIN"/>
    <property type="match status" value="1"/>
</dbReference>